<gene>
    <name evidence="2" type="ORF">NCTC13465_01516</name>
</gene>
<feature type="region of interest" description="Disordered" evidence="1">
    <location>
        <begin position="1"/>
        <end position="26"/>
    </location>
</feature>
<dbReference type="EMBL" id="UAWQ01000009">
    <property type="protein sequence ID" value="SQC43040.1"/>
    <property type="molecule type" value="Genomic_DNA"/>
</dbReference>
<dbReference type="Proteomes" id="UP000251721">
    <property type="component" value="Unassembled WGS sequence"/>
</dbReference>
<name>A0A2X3H575_KLEPN</name>
<proteinExistence type="predicted"/>
<protein>
    <submittedName>
        <fullName evidence="2">Helix-turn-helix domain-containing protein</fullName>
    </submittedName>
</protein>
<evidence type="ECO:0000256" key="1">
    <source>
        <dbReference type="SAM" id="MobiDB-lite"/>
    </source>
</evidence>
<sequence length="73" mass="8170">MPPDEDGENVSSQTEPEAPGRNELDDKEKALLALFNQMPEAEKNRLIVHAKATLKELDLLKDDVLSIIKDIND</sequence>
<dbReference type="AlphaFoldDB" id="A0A2X3H575"/>
<evidence type="ECO:0000313" key="2">
    <source>
        <dbReference type="EMBL" id="SQC43040.1"/>
    </source>
</evidence>
<evidence type="ECO:0000313" key="3">
    <source>
        <dbReference type="Proteomes" id="UP000251721"/>
    </source>
</evidence>
<accession>A0A2X3H575</accession>
<reference evidence="2 3" key="1">
    <citation type="submission" date="2018-06" db="EMBL/GenBank/DDBJ databases">
        <authorList>
            <consortium name="Pathogen Informatics"/>
            <person name="Doyle S."/>
        </authorList>
    </citation>
    <scope>NUCLEOTIDE SEQUENCE [LARGE SCALE GENOMIC DNA]</scope>
    <source>
        <strain evidence="2 3">NCTC13465</strain>
    </source>
</reference>
<organism evidence="2 3">
    <name type="scientific">Klebsiella pneumoniae</name>
    <dbReference type="NCBI Taxonomy" id="573"/>
    <lineage>
        <taxon>Bacteria</taxon>
        <taxon>Pseudomonadati</taxon>
        <taxon>Pseudomonadota</taxon>
        <taxon>Gammaproteobacteria</taxon>
        <taxon>Enterobacterales</taxon>
        <taxon>Enterobacteriaceae</taxon>
        <taxon>Klebsiella/Raoultella group</taxon>
        <taxon>Klebsiella</taxon>
        <taxon>Klebsiella pneumoniae complex</taxon>
    </lineage>
</organism>